<evidence type="ECO:0000256" key="1">
    <source>
        <dbReference type="SAM" id="SignalP"/>
    </source>
</evidence>
<reference evidence="2" key="1">
    <citation type="journal article" date="2013" name="Genetics">
        <title>The draft genome and transcriptome of Panagrellus redivivus are shaped by the harsh demands of a free-living lifestyle.</title>
        <authorList>
            <person name="Srinivasan J."/>
            <person name="Dillman A.R."/>
            <person name="Macchietto M.G."/>
            <person name="Heikkinen L."/>
            <person name="Lakso M."/>
            <person name="Fracchia K.M."/>
            <person name="Antoshechkin I."/>
            <person name="Mortazavi A."/>
            <person name="Wong G."/>
            <person name="Sternberg P.W."/>
        </authorList>
    </citation>
    <scope>NUCLEOTIDE SEQUENCE [LARGE SCALE GENOMIC DNA]</scope>
    <source>
        <strain evidence="2">MT8872</strain>
    </source>
</reference>
<reference evidence="3" key="2">
    <citation type="submission" date="2020-10" db="UniProtKB">
        <authorList>
            <consortium name="WormBaseParasite"/>
        </authorList>
    </citation>
    <scope>IDENTIFICATION</scope>
</reference>
<feature type="signal peptide" evidence="1">
    <location>
        <begin position="1"/>
        <end position="22"/>
    </location>
</feature>
<evidence type="ECO:0000313" key="2">
    <source>
        <dbReference type="Proteomes" id="UP000492821"/>
    </source>
</evidence>
<protein>
    <submittedName>
        <fullName evidence="3">Uncharacterized protein</fullName>
    </submittedName>
</protein>
<proteinExistence type="predicted"/>
<name>A0A7E4VRJ6_PANRE</name>
<dbReference type="Proteomes" id="UP000492821">
    <property type="component" value="Unassembled WGS sequence"/>
</dbReference>
<evidence type="ECO:0000313" key="3">
    <source>
        <dbReference type="WBParaSite" id="Pan_g2413.t1"/>
    </source>
</evidence>
<feature type="chain" id="PRO_5028965928" evidence="1">
    <location>
        <begin position="23"/>
        <end position="193"/>
    </location>
</feature>
<accession>A0A7E4VRJ6</accession>
<keyword evidence="2" id="KW-1185">Reference proteome</keyword>
<dbReference type="WBParaSite" id="Pan_g2413.t1">
    <property type="protein sequence ID" value="Pan_g2413.t1"/>
    <property type="gene ID" value="Pan_g2413"/>
</dbReference>
<organism evidence="2 3">
    <name type="scientific">Panagrellus redivivus</name>
    <name type="common">Microworm</name>
    <dbReference type="NCBI Taxonomy" id="6233"/>
    <lineage>
        <taxon>Eukaryota</taxon>
        <taxon>Metazoa</taxon>
        <taxon>Ecdysozoa</taxon>
        <taxon>Nematoda</taxon>
        <taxon>Chromadorea</taxon>
        <taxon>Rhabditida</taxon>
        <taxon>Tylenchina</taxon>
        <taxon>Panagrolaimomorpha</taxon>
        <taxon>Panagrolaimoidea</taxon>
        <taxon>Panagrolaimidae</taxon>
        <taxon>Panagrellus</taxon>
    </lineage>
</organism>
<keyword evidence="1" id="KW-0732">Signal</keyword>
<sequence>MSQSTMFFFLLFSPLLYQLVAADCGCGVRCVKYSTADQCTRCCTATVRRSVPIDEIYDRPLSAPVQFPVFKTFKRGSTEAKSVESDFKRFRNFKSAETENEILPQPVAFDTAAEIEQLTEVIGNLYVEEFRATSKSRKAILRRTRSRLQRYRKSKMRGLAESSSQEDLYDLLDSILKEIWSRDRNSTTRRKWA</sequence>
<dbReference type="AlphaFoldDB" id="A0A7E4VRJ6"/>